<sequence length="216" mass="25896">MKKVILFIAAMLLVGTAAQAADQKKSDQVDRVTKRYRYAKPIVFVENGVKFLVYPNGEVDFRTPRRRNYSNWDWNSSNYNSPGHNRNYRRHSNRFTVKYDYYGRLKRVGLITMGYNRFDQVRRIGSVLIRYNRRGKVAKIGGLHIYYGKRGKIRYIEGNVHYYNGINGCSTPQDQYYSYQRRSNENNWNQEDDFYYKNRKRNKKHYRGDDDDDDDD</sequence>
<dbReference type="EMBL" id="BAAAGE010000002">
    <property type="protein sequence ID" value="GAA0719869.1"/>
    <property type="molecule type" value="Genomic_DNA"/>
</dbReference>
<dbReference type="RefSeq" id="WP_343912133.1">
    <property type="nucleotide sequence ID" value="NZ_BAAAGE010000002.1"/>
</dbReference>
<keyword evidence="3" id="KW-1185">Reference proteome</keyword>
<evidence type="ECO:0000313" key="3">
    <source>
        <dbReference type="Proteomes" id="UP001501758"/>
    </source>
</evidence>
<feature type="signal peptide" evidence="1">
    <location>
        <begin position="1"/>
        <end position="20"/>
    </location>
</feature>
<dbReference type="Proteomes" id="UP001501758">
    <property type="component" value="Unassembled WGS sequence"/>
</dbReference>
<accession>A0ABP3TXB1</accession>
<organism evidence="2 3">
    <name type="scientific">Aquimarina litoralis</name>
    <dbReference type="NCBI Taxonomy" id="584605"/>
    <lineage>
        <taxon>Bacteria</taxon>
        <taxon>Pseudomonadati</taxon>
        <taxon>Bacteroidota</taxon>
        <taxon>Flavobacteriia</taxon>
        <taxon>Flavobacteriales</taxon>
        <taxon>Flavobacteriaceae</taxon>
        <taxon>Aquimarina</taxon>
    </lineage>
</organism>
<evidence type="ECO:0000313" key="2">
    <source>
        <dbReference type="EMBL" id="GAA0719869.1"/>
    </source>
</evidence>
<protein>
    <submittedName>
        <fullName evidence="2">Uncharacterized protein</fullName>
    </submittedName>
</protein>
<proteinExistence type="predicted"/>
<feature type="chain" id="PRO_5046024051" evidence="1">
    <location>
        <begin position="21"/>
        <end position="216"/>
    </location>
</feature>
<name>A0ABP3TXB1_9FLAO</name>
<reference evidence="3" key="1">
    <citation type="journal article" date="2019" name="Int. J. Syst. Evol. Microbiol.">
        <title>The Global Catalogue of Microorganisms (GCM) 10K type strain sequencing project: providing services to taxonomists for standard genome sequencing and annotation.</title>
        <authorList>
            <consortium name="The Broad Institute Genomics Platform"/>
            <consortium name="The Broad Institute Genome Sequencing Center for Infectious Disease"/>
            <person name="Wu L."/>
            <person name="Ma J."/>
        </authorList>
    </citation>
    <scope>NUCLEOTIDE SEQUENCE [LARGE SCALE GENOMIC DNA]</scope>
    <source>
        <strain evidence="3">JCM 15974</strain>
    </source>
</reference>
<keyword evidence="1" id="KW-0732">Signal</keyword>
<evidence type="ECO:0000256" key="1">
    <source>
        <dbReference type="SAM" id="SignalP"/>
    </source>
</evidence>
<comment type="caution">
    <text evidence="2">The sequence shown here is derived from an EMBL/GenBank/DDBJ whole genome shotgun (WGS) entry which is preliminary data.</text>
</comment>
<gene>
    <name evidence="2" type="ORF">GCM10009430_19410</name>
</gene>